<name>A0A1I8GWM1_9PLAT</name>
<sequence>MTAAVSGLGQAAALAAVQTSC</sequence>
<protein>
    <submittedName>
        <fullName evidence="2">Uncharacterized protein</fullName>
    </submittedName>
</protein>
<dbReference type="WBParaSite" id="maker-uti_cns_0003453-snap-gene-0.7-mRNA-1">
    <property type="protein sequence ID" value="maker-uti_cns_0003453-snap-gene-0.7-mRNA-1"/>
    <property type="gene ID" value="maker-uti_cns_0003453-snap-gene-0.7"/>
</dbReference>
<dbReference type="Proteomes" id="UP000095280">
    <property type="component" value="Unplaced"/>
</dbReference>
<proteinExistence type="predicted"/>
<evidence type="ECO:0000313" key="2">
    <source>
        <dbReference type="WBParaSite" id="maker-uti_cns_0003453-snap-gene-0.7-mRNA-1"/>
    </source>
</evidence>
<reference evidence="2" key="1">
    <citation type="submission" date="2016-11" db="UniProtKB">
        <authorList>
            <consortium name="WormBaseParasite"/>
        </authorList>
    </citation>
    <scope>IDENTIFICATION</scope>
</reference>
<evidence type="ECO:0000313" key="1">
    <source>
        <dbReference type="Proteomes" id="UP000095280"/>
    </source>
</evidence>
<organism evidence="1 2">
    <name type="scientific">Macrostomum lignano</name>
    <dbReference type="NCBI Taxonomy" id="282301"/>
    <lineage>
        <taxon>Eukaryota</taxon>
        <taxon>Metazoa</taxon>
        <taxon>Spiralia</taxon>
        <taxon>Lophotrochozoa</taxon>
        <taxon>Platyhelminthes</taxon>
        <taxon>Rhabditophora</taxon>
        <taxon>Macrostomorpha</taxon>
        <taxon>Macrostomida</taxon>
        <taxon>Macrostomidae</taxon>
        <taxon>Macrostomum</taxon>
    </lineage>
</organism>
<accession>A0A1I8GWM1</accession>
<dbReference type="AlphaFoldDB" id="A0A1I8GWM1"/>
<keyword evidence="1" id="KW-1185">Reference proteome</keyword>